<feature type="transmembrane region" description="Helical" evidence="6">
    <location>
        <begin position="353"/>
        <end position="373"/>
    </location>
</feature>
<evidence type="ECO:0000313" key="7">
    <source>
        <dbReference type="EMBL" id="RHE93730.1"/>
    </source>
</evidence>
<dbReference type="GO" id="GO:0005886">
    <property type="term" value="C:plasma membrane"/>
    <property type="evidence" value="ECO:0007669"/>
    <property type="project" value="UniProtKB-SubCell"/>
</dbReference>
<keyword evidence="4 6" id="KW-1133">Transmembrane helix</keyword>
<organism evidence="7 8">
    <name type="scientific">Bacteroides intestinalis</name>
    <dbReference type="NCBI Taxonomy" id="329854"/>
    <lineage>
        <taxon>Bacteria</taxon>
        <taxon>Pseudomonadati</taxon>
        <taxon>Bacteroidota</taxon>
        <taxon>Bacteroidia</taxon>
        <taxon>Bacteroidales</taxon>
        <taxon>Bacteroidaceae</taxon>
        <taxon>Bacteroides</taxon>
    </lineage>
</organism>
<feature type="transmembrane region" description="Helical" evidence="6">
    <location>
        <begin position="379"/>
        <end position="401"/>
    </location>
</feature>
<dbReference type="CDD" id="cd13128">
    <property type="entry name" value="MATE_Wzx_like"/>
    <property type="match status" value="1"/>
</dbReference>
<keyword evidence="5 6" id="KW-0472">Membrane</keyword>
<feature type="transmembrane region" description="Helical" evidence="6">
    <location>
        <begin position="413"/>
        <end position="430"/>
    </location>
</feature>
<evidence type="ECO:0000256" key="5">
    <source>
        <dbReference type="ARBA" id="ARBA00023136"/>
    </source>
</evidence>
<dbReference type="RefSeq" id="WP_118221337.1">
    <property type="nucleotide sequence ID" value="NZ_JADNIJ010000011.1"/>
</dbReference>
<dbReference type="Proteomes" id="UP000285650">
    <property type="component" value="Unassembled WGS sequence"/>
</dbReference>
<feature type="transmembrane region" description="Helical" evidence="6">
    <location>
        <begin position="286"/>
        <end position="313"/>
    </location>
</feature>
<dbReference type="Pfam" id="PF01943">
    <property type="entry name" value="Polysacc_synt"/>
    <property type="match status" value="1"/>
</dbReference>
<feature type="transmembrane region" description="Helical" evidence="6">
    <location>
        <begin position="43"/>
        <end position="63"/>
    </location>
</feature>
<keyword evidence="2" id="KW-1003">Cell membrane</keyword>
<dbReference type="PANTHER" id="PTHR30250">
    <property type="entry name" value="PST FAMILY PREDICTED COLANIC ACID TRANSPORTER"/>
    <property type="match status" value="1"/>
</dbReference>
<dbReference type="InterPro" id="IPR002797">
    <property type="entry name" value="Polysacc_synth"/>
</dbReference>
<reference evidence="7 8" key="1">
    <citation type="submission" date="2018-08" db="EMBL/GenBank/DDBJ databases">
        <title>A genome reference for cultivated species of the human gut microbiota.</title>
        <authorList>
            <person name="Zou Y."/>
            <person name="Xue W."/>
            <person name="Luo G."/>
        </authorList>
    </citation>
    <scope>NUCLEOTIDE SEQUENCE [LARGE SCALE GENOMIC DNA]</scope>
    <source>
        <strain evidence="7 8">AM27-17</strain>
    </source>
</reference>
<feature type="transmembrane region" description="Helical" evidence="6">
    <location>
        <begin position="84"/>
        <end position="108"/>
    </location>
</feature>
<dbReference type="EMBL" id="QSKV01000003">
    <property type="protein sequence ID" value="RHE93730.1"/>
    <property type="molecule type" value="Genomic_DNA"/>
</dbReference>
<feature type="transmembrane region" description="Helical" evidence="6">
    <location>
        <begin position="7"/>
        <end position="28"/>
    </location>
</feature>
<protein>
    <submittedName>
        <fullName evidence="7">Flippase</fullName>
    </submittedName>
</protein>
<sequence length="483" mass="55143">MGIKKNILYSSFLTCSNYIFPLITYPYICRVLGVEAIGKCNYILGIVTYFLLFATMGTSVIGIREIAKNRDNPEALNKTFSSIFLLNLICTIVASFFYFMLVITVPSLSEYETLMLLGSIQLIFTIFQIEWFYKGIEEFKYITVRSIAVKFLYLIGLLIFCHKPEDYVVFFLLTILSFVGNTVFNWFYKKKFVKFTRHFYSLREFFNSFFIVGVYTILASMYTSFNVVYLGWVASDIEVGYYTTAIKLFAIILSFYTAVTGVLMPRISNLNKKGEMSVMRNLNEKSLNVLIPTVLCLIIYLEVYANEIIYIIAGRGYESAVFSFRILLPILLFAGVEQILNNQILMPMEKDKYLLFSSLLGATVGVILNITLVNELQSIGSAIVWVVSVVCTTTLSSFFAYRTIGTILPFGTFLKNVVGYLPLLLLLFVIHSSIKIVAWSILLSGIFSIIYFIILQYFLKAEVVLSVIYNLKHIVKNENTNNK</sequence>
<feature type="transmembrane region" description="Helical" evidence="6">
    <location>
        <begin position="114"/>
        <end position="133"/>
    </location>
</feature>
<evidence type="ECO:0000256" key="1">
    <source>
        <dbReference type="ARBA" id="ARBA00004651"/>
    </source>
</evidence>
<feature type="transmembrane region" description="Helical" evidence="6">
    <location>
        <begin position="142"/>
        <end position="161"/>
    </location>
</feature>
<comment type="subcellular location">
    <subcellularLocation>
        <location evidence="1">Cell membrane</location>
        <topology evidence="1">Multi-pass membrane protein</topology>
    </subcellularLocation>
</comment>
<dbReference type="AlphaFoldDB" id="A0A414LGK0"/>
<dbReference type="InterPro" id="IPR050833">
    <property type="entry name" value="Poly_Biosynth_Transport"/>
</dbReference>
<feature type="transmembrane region" description="Helical" evidence="6">
    <location>
        <begin position="209"/>
        <end position="232"/>
    </location>
</feature>
<comment type="caution">
    <text evidence="7">The sequence shown here is derived from an EMBL/GenBank/DDBJ whole genome shotgun (WGS) entry which is preliminary data.</text>
</comment>
<gene>
    <name evidence="7" type="ORF">DW712_06610</name>
</gene>
<feature type="transmembrane region" description="Helical" evidence="6">
    <location>
        <begin position="244"/>
        <end position="265"/>
    </location>
</feature>
<evidence type="ECO:0000256" key="6">
    <source>
        <dbReference type="SAM" id="Phobius"/>
    </source>
</evidence>
<evidence type="ECO:0000256" key="4">
    <source>
        <dbReference type="ARBA" id="ARBA00022989"/>
    </source>
</evidence>
<accession>A0A414LGK0</accession>
<dbReference type="PANTHER" id="PTHR30250:SF11">
    <property type="entry name" value="O-ANTIGEN TRANSPORTER-RELATED"/>
    <property type="match status" value="1"/>
</dbReference>
<name>A0A414LGK0_9BACE</name>
<feature type="transmembrane region" description="Helical" evidence="6">
    <location>
        <begin position="167"/>
        <end position="188"/>
    </location>
</feature>
<feature type="transmembrane region" description="Helical" evidence="6">
    <location>
        <begin position="319"/>
        <end position="341"/>
    </location>
</feature>
<evidence type="ECO:0000313" key="8">
    <source>
        <dbReference type="Proteomes" id="UP000285650"/>
    </source>
</evidence>
<proteinExistence type="predicted"/>
<keyword evidence="3 6" id="KW-0812">Transmembrane</keyword>
<evidence type="ECO:0000256" key="2">
    <source>
        <dbReference type="ARBA" id="ARBA00022475"/>
    </source>
</evidence>
<evidence type="ECO:0000256" key="3">
    <source>
        <dbReference type="ARBA" id="ARBA00022692"/>
    </source>
</evidence>